<dbReference type="Proteomes" id="UP000324222">
    <property type="component" value="Unassembled WGS sequence"/>
</dbReference>
<evidence type="ECO:0000313" key="1">
    <source>
        <dbReference type="EMBL" id="MPC76274.1"/>
    </source>
</evidence>
<evidence type="ECO:0000313" key="2">
    <source>
        <dbReference type="Proteomes" id="UP000324222"/>
    </source>
</evidence>
<comment type="caution">
    <text evidence="1">The sequence shown here is derived from an EMBL/GenBank/DDBJ whole genome shotgun (WGS) entry which is preliminary data.</text>
</comment>
<accession>A0A5B7I638</accession>
<name>A0A5B7I638_PORTR</name>
<dbReference type="EMBL" id="VSRR010042976">
    <property type="protein sequence ID" value="MPC76274.1"/>
    <property type="molecule type" value="Genomic_DNA"/>
</dbReference>
<proteinExistence type="predicted"/>
<reference evidence="1 2" key="1">
    <citation type="submission" date="2019-05" db="EMBL/GenBank/DDBJ databases">
        <title>Another draft genome of Portunus trituberculatus and its Hox gene families provides insights of decapod evolution.</title>
        <authorList>
            <person name="Jeong J.-H."/>
            <person name="Song I."/>
            <person name="Kim S."/>
            <person name="Choi T."/>
            <person name="Kim D."/>
            <person name="Ryu S."/>
            <person name="Kim W."/>
        </authorList>
    </citation>
    <scope>NUCLEOTIDE SEQUENCE [LARGE SCALE GENOMIC DNA]</scope>
    <source>
        <tissue evidence="1">Muscle</tissue>
    </source>
</reference>
<protein>
    <submittedName>
        <fullName evidence="1">Uncharacterized protein</fullName>
    </submittedName>
</protein>
<dbReference type="AlphaFoldDB" id="A0A5B7I638"/>
<gene>
    <name evidence="1" type="ORF">E2C01_070682</name>
</gene>
<sequence length="121" mass="13305">MSSSLVTMPHVMPRFAVDGLNIRRNQSSTRDHKKWAFHAKLWAKGDFFGGTSYLITHPLGNPCPERGSPTYTRTVDRIRTPALGDPSDPKECMVPQYHGCPLDHVNNSAPSSCPNISAPSS</sequence>
<organism evidence="1 2">
    <name type="scientific">Portunus trituberculatus</name>
    <name type="common">Swimming crab</name>
    <name type="synonym">Neptunus trituberculatus</name>
    <dbReference type="NCBI Taxonomy" id="210409"/>
    <lineage>
        <taxon>Eukaryota</taxon>
        <taxon>Metazoa</taxon>
        <taxon>Ecdysozoa</taxon>
        <taxon>Arthropoda</taxon>
        <taxon>Crustacea</taxon>
        <taxon>Multicrustacea</taxon>
        <taxon>Malacostraca</taxon>
        <taxon>Eumalacostraca</taxon>
        <taxon>Eucarida</taxon>
        <taxon>Decapoda</taxon>
        <taxon>Pleocyemata</taxon>
        <taxon>Brachyura</taxon>
        <taxon>Eubrachyura</taxon>
        <taxon>Portunoidea</taxon>
        <taxon>Portunidae</taxon>
        <taxon>Portuninae</taxon>
        <taxon>Portunus</taxon>
    </lineage>
</organism>
<keyword evidence="2" id="KW-1185">Reference proteome</keyword>